<name>Q49324_MYCGT</name>
<feature type="non-terminal residue" evidence="1">
    <location>
        <position position="1"/>
    </location>
</feature>
<accession>Q49324</accession>
<reference evidence="1" key="2">
    <citation type="journal article" date="1993" name="J. Bacteriol.">
        <title>A survey of the Mycoplasma genitalium genome by using random sequencing.</title>
        <authorList>
            <person name="Peterson S.N."/>
            <person name="Hu P.-C."/>
            <person name="Bott K.F."/>
            <person name="Hutchison C.A. III"/>
        </authorList>
    </citation>
    <scope>NUCLEOTIDE SEQUENCE</scope>
</reference>
<reference evidence="1" key="1">
    <citation type="thesis" date="1992" institute="Microbiology and Immunology" country="University of North Carolina Medical School">
        <title>Characterization and analysis of the Mycoplasma genitalium genome.</title>
        <authorList>
            <person name="Peterson S.N."/>
        </authorList>
    </citation>
    <scope>NUCLEOTIDE SEQUENCE</scope>
</reference>
<dbReference type="AlphaFoldDB" id="Q49324"/>
<organism evidence="1">
    <name type="scientific">Mycoplasmoides genitalium</name>
    <name type="common">Mycoplasma genitalium</name>
    <dbReference type="NCBI Taxonomy" id="2097"/>
    <lineage>
        <taxon>Bacteria</taxon>
        <taxon>Bacillati</taxon>
        <taxon>Mycoplasmatota</taxon>
        <taxon>Mycoplasmoidales</taxon>
        <taxon>Mycoplasmoidaceae</taxon>
        <taxon>Mycoplasmoides</taxon>
    </lineage>
</organism>
<evidence type="ECO:0000313" key="1">
    <source>
        <dbReference type="EMBL" id="AAD12498.1"/>
    </source>
</evidence>
<dbReference type="EMBL" id="U02207">
    <property type="protein sequence ID" value="AAD12498.1"/>
    <property type="molecule type" value="Genomic_DNA"/>
</dbReference>
<protein>
    <submittedName>
        <fullName evidence="1">Uncharacterized protein</fullName>
    </submittedName>
</protein>
<sequence length="92" mass="10121">WFKPIQILLEPSNKPFLANSSKLPLRVRPSTSSFQLRKFVDSLLMYFESADVLSCPVVVAPFIIPLVPLAKAAGITHFPGVLKSSQPITLVT</sequence>
<proteinExistence type="predicted"/>